<dbReference type="Pfam" id="PF01849">
    <property type="entry name" value="NAC"/>
    <property type="match status" value="1"/>
</dbReference>
<keyword evidence="7" id="KW-1185">Reference proteome</keyword>
<dbReference type="SMART" id="SM01407">
    <property type="entry name" value="NAC"/>
    <property type="match status" value="1"/>
</dbReference>
<feature type="region of interest" description="Disordered" evidence="4">
    <location>
        <begin position="329"/>
        <end position="357"/>
    </location>
</feature>
<evidence type="ECO:0000259" key="5">
    <source>
        <dbReference type="PROSITE" id="PS51151"/>
    </source>
</evidence>
<dbReference type="InterPro" id="IPR012916">
    <property type="entry name" value="RED_N"/>
</dbReference>
<feature type="compositionally biased region" description="Acidic residues" evidence="4">
    <location>
        <begin position="633"/>
        <end position="649"/>
    </location>
</feature>
<dbReference type="Pfam" id="PF07808">
    <property type="entry name" value="RED_N"/>
    <property type="match status" value="1"/>
</dbReference>
<comment type="similarity">
    <text evidence="1 2">Belongs to the NAC-beta family.</text>
</comment>
<feature type="compositionally biased region" description="Gly residues" evidence="4">
    <location>
        <begin position="12"/>
        <end position="21"/>
    </location>
</feature>
<dbReference type="PANTHER" id="PTHR10351">
    <property type="entry name" value="TRANSCRIPTION FACTOR BTF3 FAMILY MEMBER"/>
    <property type="match status" value="1"/>
</dbReference>
<dbReference type="AlphaFoldDB" id="A0A8K1CV53"/>
<evidence type="ECO:0000256" key="3">
    <source>
        <dbReference type="SAM" id="Coils"/>
    </source>
</evidence>
<feature type="region of interest" description="Disordered" evidence="4">
    <location>
        <begin position="627"/>
        <end position="655"/>
    </location>
</feature>
<keyword evidence="2" id="KW-0804">Transcription</keyword>
<evidence type="ECO:0000313" key="6">
    <source>
        <dbReference type="EMBL" id="TMW69462.1"/>
    </source>
</evidence>
<dbReference type="Proteomes" id="UP000794436">
    <property type="component" value="Unassembled WGS sequence"/>
</dbReference>
<evidence type="ECO:0000256" key="2">
    <source>
        <dbReference type="RuleBase" id="RU361272"/>
    </source>
</evidence>
<feature type="compositionally biased region" description="Basic and acidic residues" evidence="4">
    <location>
        <begin position="70"/>
        <end position="82"/>
    </location>
</feature>
<dbReference type="CDD" id="cd22055">
    <property type="entry name" value="NAC_BTF3"/>
    <property type="match status" value="1"/>
</dbReference>
<gene>
    <name evidence="6" type="ORF">Poli38472_001618</name>
</gene>
<feature type="compositionally biased region" description="Basic residues" evidence="4">
    <location>
        <begin position="39"/>
        <end position="53"/>
    </location>
</feature>
<accession>A0A8K1CV53</accession>
<evidence type="ECO:0000256" key="1">
    <source>
        <dbReference type="ARBA" id="ARBA00005296"/>
    </source>
</evidence>
<name>A0A8K1CV53_PYTOL</name>
<protein>
    <recommendedName>
        <fullName evidence="2">Nascent polypeptide-associated complex subunit beta</fullName>
    </recommendedName>
</protein>
<comment type="subunit">
    <text evidence="2">Part of the nascent polypeptide-associated complex (NAC).</text>
</comment>
<organism evidence="6 7">
    <name type="scientific">Pythium oligandrum</name>
    <name type="common">Mycoparasitic fungus</name>
    <dbReference type="NCBI Taxonomy" id="41045"/>
    <lineage>
        <taxon>Eukaryota</taxon>
        <taxon>Sar</taxon>
        <taxon>Stramenopiles</taxon>
        <taxon>Oomycota</taxon>
        <taxon>Peronosporomycetes</taxon>
        <taxon>Pythiales</taxon>
        <taxon>Pythiaceae</taxon>
        <taxon>Pythium</taxon>
    </lineage>
</organism>
<proteinExistence type="inferred from homology"/>
<feature type="coiled-coil region" evidence="3">
    <location>
        <begin position="117"/>
        <end position="144"/>
    </location>
</feature>
<dbReference type="PROSITE" id="PS51151">
    <property type="entry name" value="NAC_AB"/>
    <property type="match status" value="1"/>
</dbReference>
<evidence type="ECO:0000313" key="7">
    <source>
        <dbReference type="Proteomes" id="UP000794436"/>
    </source>
</evidence>
<dbReference type="OrthoDB" id="8033832at2759"/>
<feature type="region of interest" description="Disordered" evidence="4">
    <location>
        <begin position="1"/>
        <end position="82"/>
    </location>
</feature>
<reference evidence="6" key="1">
    <citation type="submission" date="2019-03" db="EMBL/GenBank/DDBJ databases">
        <title>Long read genome sequence of the mycoparasitic Pythium oligandrum ATCC 38472 isolated from sugarbeet rhizosphere.</title>
        <authorList>
            <person name="Gaulin E."/>
        </authorList>
    </citation>
    <scope>NUCLEOTIDE SEQUENCE</scope>
    <source>
        <strain evidence="6">ATCC 38472_TT</strain>
    </source>
</reference>
<keyword evidence="2" id="KW-0805">Transcription regulation</keyword>
<dbReference type="FunFam" id="2.20.70.30:FF:000001">
    <property type="entry name" value="Transcription factor BTF3 homolog"/>
    <property type="match status" value="1"/>
</dbReference>
<sequence length="655" mass="72101">MNQDDFRRLLATGGGNGGERGSGGRRQVSENDIDFVRKLSSKKQKKITKKHASNAHEKEAYVPTQPGSQYRDRAAERREGRLVEEDEIPRFDVAPKKPSGGTLAPEQAIKGLDLSLLRQLKQEKERLTQAKQQLQAQVAKDEEELVFKSRMGRLVYYHACQNQPQASASTNSELFLPGRMYYTFNVKSDAYNSIPAITQRSKEDCPEVDEVVTGLVDDLVISSVSDALTQKRNIKKHRRKKGETVELAGTSTHVGQTQVETEEKAAFETEEPVAKEESDDEDIFADVGEYVPIYRRDDEEKKAAASGVSSNSGGGYFTNLSASLTAAEELERKKAEEAEQAWKATLKKAVAAQSQAEREKEQKARLAKAMAEEDTYSECFPEYQAGAGYDSDDDEEGEGKKKRKGGDGKSGATGEVDGNEQQRRKKQKHSNKLDNDLQKINKLMDTKSSPIRRQYTRTKCKPCIRGIHDPDLLTIQDAWELLAGERMGLILSETMADEIALARARLAAKFGDVRTGGKGTVRRKHKAAHKVTAADDKKLNATLKKLGVTPIPGVEEVNLFKADGQVIHFASPKVQASISSNTYAVSGHSATKSLQELLPGIINQLGPDNLANLKQIAESYTAAQKAAKAAAGADDEDDDDVPDLVDNFEDVSQQD</sequence>
<feature type="domain" description="NAC-A/B" evidence="5">
    <location>
        <begin position="533"/>
        <end position="598"/>
    </location>
</feature>
<comment type="caution">
    <text evidence="6">The sequence shown here is derived from an EMBL/GenBank/DDBJ whole genome shotgun (WGS) entry which is preliminary data.</text>
</comment>
<evidence type="ECO:0000256" key="4">
    <source>
        <dbReference type="SAM" id="MobiDB-lite"/>
    </source>
</evidence>
<dbReference type="InterPro" id="IPR039370">
    <property type="entry name" value="BTF3"/>
</dbReference>
<dbReference type="Gene3D" id="2.20.70.30">
    <property type="entry name" value="Nascent polypeptide-associated complex domain"/>
    <property type="match status" value="1"/>
</dbReference>
<keyword evidence="3" id="KW-0175">Coiled coil</keyword>
<dbReference type="InterPro" id="IPR002715">
    <property type="entry name" value="Nas_poly-pep-assoc_cplx_dom"/>
</dbReference>
<dbReference type="InterPro" id="IPR038187">
    <property type="entry name" value="NAC_A/B_dom_sf"/>
</dbReference>
<feature type="region of interest" description="Disordered" evidence="4">
    <location>
        <begin position="383"/>
        <end position="438"/>
    </location>
</feature>
<dbReference type="EMBL" id="SPLM01000001">
    <property type="protein sequence ID" value="TMW69462.1"/>
    <property type="molecule type" value="Genomic_DNA"/>
</dbReference>